<comment type="caution">
    <text evidence="3">The sequence shown here is derived from an EMBL/GenBank/DDBJ whole genome shotgun (WGS) entry which is preliminary data.</text>
</comment>
<reference evidence="3" key="1">
    <citation type="submission" date="2023-06" db="EMBL/GenBank/DDBJ databases">
        <title>Genome-scale phylogeny and comparative genomics of the fungal order Sordariales.</title>
        <authorList>
            <consortium name="Lawrence Berkeley National Laboratory"/>
            <person name="Hensen N."/>
            <person name="Bonometti L."/>
            <person name="Westerberg I."/>
            <person name="Brannstrom I.O."/>
            <person name="Guillou S."/>
            <person name="Cros-Aarteil S."/>
            <person name="Calhoun S."/>
            <person name="Haridas S."/>
            <person name="Kuo A."/>
            <person name="Mondo S."/>
            <person name="Pangilinan J."/>
            <person name="Riley R."/>
            <person name="Labutti K."/>
            <person name="Andreopoulos B."/>
            <person name="Lipzen A."/>
            <person name="Chen C."/>
            <person name="Yanf M."/>
            <person name="Daum C."/>
            <person name="Ng V."/>
            <person name="Clum A."/>
            <person name="Steindorff A."/>
            <person name="Ohm R."/>
            <person name="Martin F."/>
            <person name="Silar P."/>
            <person name="Natvig D."/>
            <person name="Lalanne C."/>
            <person name="Gautier V."/>
            <person name="Ament-Velasquez S.L."/>
            <person name="Kruys A."/>
            <person name="Hutchinson M.I."/>
            <person name="Powell A.J."/>
            <person name="Barry K."/>
            <person name="Miller A.N."/>
            <person name="Grigoriev I.V."/>
            <person name="Debuchy R."/>
            <person name="Gladieux P."/>
            <person name="Thoren M.H."/>
            <person name="Johannesson H."/>
        </authorList>
    </citation>
    <scope>NUCLEOTIDE SEQUENCE</scope>
    <source>
        <strain evidence="3">PSN4</strain>
    </source>
</reference>
<gene>
    <name evidence="3" type="ORF">QBC47DRAFT_460389</name>
</gene>
<feature type="region of interest" description="Disordered" evidence="1">
    <location>
        <begin position="162"/>
        <end position="199"/>
    </location>
</feature>
<organism evidence="3 4">
    <name type="scientific">Echria macrotheca</name>
    <dbReference type="NCBI Taxonomy" id="438768"/>
    <lineage>
        <taxon>Eukaryota</taxon>
        <taxon>Fungi</taxon>
        <taxon>Dikarya</taxon>
        <taxon>Ascomycota</taxon>
        <taxon>Pezizomycotina</taxon>
        <taxon>Sordariomycetes</taxon>
        <taxon>Sordariomycetidae</taxon>
        <taxon>Sordariales</taxon>
        <taxon>Schizotheciaceae</taxon>
        <taxon>Echria</taxon>
    </lineage>
</organism>
<evidence type="ECO:0000256" key="2">
    <source>
        <dbReference type="SAM" id="SignalP"/>
    </source>
</evidence>
<keyword evidence="4" id="KW-1185">Reference proteome</keyword>
<feature type="chain" id="PRO_5042549279" evidence="2">
    <location>
        <begin position="22"/>
        <end position="219"/>
    </location>
</feature>
<feature type="signal peptide" evidence="2">
    <location>
        <begin position="1"/>
        <end position="21"/>
    </location>
</feature>
<evidence type="ECO:0000256" key="1">
    <source>
        <dbReference type="SAM" id="MobiDB-lite"/>
    </source>
</evidence>
<accession>A0AAJ0BGX5</accession>
<dbReference type="AlphaFoldDB" id="A0AAJ0BGX5"/>
<dbReference type="EMBL" id="MU839832">
    <property type="protein sequence ID" value="KAK1756622.1"/>
    <property type="molecule type" value="Genomic_DNA"/>
</dbReference>
<name>A0AAJ0BGX5_9PEZI</name>
<proteinExistence type="predicted"/>
<evidence type="ECO:0000313" key="4">
    <source>
        <dbReference type="Proteomes" id="UP001239445"/>
    </source>
</evidence>
<sequence>MRFSVANSIAILGLLAETSTATSCTSSNATPVEQYINTSGGGGGGGVPIMFSEVYNVLSYAVKKRDTPDARLLNVGYVLNRRASGTVDCSSSEMCFSIQAVPFCLDITTGAFHDGDGTSGNALSGDYTLADGRKGNLYNGPHPLPSGQASVAATTAAGAGAGGSGATPAATAGSAASAGGAGSTPTETSKPAAATNGAASHGRMGAVLGGALIVGAGLL</sequence>
<dbReference type="Proteomes" id="UP001239445">
    <property type="component" value="Unassembled WGS sequence"/>
</dbReference>
<evidence type="ECO:0000313" key="3">
    <source>
        <dbReference type="EMBL" id="KAK1756622.1"/>
    </source>
</evidence>
<keyword evidence="2" id="KW-0732">Signal</keyword>
<protein>
    <submittedName>
        <fullName evidence="3">Uncharacterized protein</fullName>
    </submittedName>
</protein>
<feature type="compositionally biased region" description="Low complexity" evidence="1">
    <location>
        <begin position="166"/>
        <end position="189"/>
    </location>
</feature>